<evidence type="ECO:0000313" key="1">
    <source>
        <dbReference type="EMBL" id="HIS31143.1"/>
    </source>
</evidence>
<dbReference type="AlphaFoldDB" id="A0A9D1JJX3"/>
<reference evidence="1" key="2">
    <citation type="journal article" date="2021" name="PeerJ">
        <title>Extensive microbial diversity within the chicken gut microbiome revealed by metagenomics and culture.</title>
        <authorList>
            <person name="Gilroy R."/>
            <person name="Ravi A."/>
            <person name="Getino M."/>
            <person name="Pursley I."/>
            <person name="Horton D.L."/>
            <person name="Alikhan N.F."/>
            <person name="Baker D."/>
            <person name="Gharbi K."/>
            <person name="Hall N."/>
            <person name="Watson M."/>
            <person name="Adriaenssens E.M."/>
            <person name="Foster-Nyarko E."/>
            <person name="Jarju S."/>
            <person name="Secka A."/>
            <person name="Antonio M."/>
            <person name="Oren A."/>
            <person name="Chaudhuri R.R."/>
            <person name="La Ragione R."/>
            <person name="Hildebrand F."/>
            <person name="Pallen M.J."/>
        </authorList>
    </citation>
    <scope>NUCLEOTIDE SEQUENCE</scope>
    <source>
        <strain evidence="1">CHK190-19873</strain>
    </source>
</reference>
<protein>
    <submittedName>
        <fullName evidence="1">Uncharacterized protein</fullName>
    </submittedName>
</protein>
<reference evidence="1" key="1">
    <citation type="submission" date="2020-10" db="EMBL/GenBank/DDBJ databases">
        <authorList>
            <person name="Gilroy R."/>
        </authorList>
    </citation>
    <scope>NUCLEOTIDE SEQUENCE</scope>
    <source>
        <strain evidence="1">CHK190-19873</strain>
    </source>
</reference>
<accession>A0A9D1JJX3</accession>
<organism evidence="1 2">
    <name type="scientific">Candidatus Limivivens intestinipullorum</name>
    <dbReference type="NCBI Taxonomy" id="2840858"/>
    <lineage>
        <taxon>Bacteria</taxon>
        <taxon>Bacillati</taxon>
        <taxon>Bacillota</taxon>
        <taxon>Clostridia</taxon>
        <taxon>Lachnospirales</taxon>
        <taxon>Lachnospiraceae</taxon>
        <taxon>Lachnospiraceae incertae sedis</taxon>
        <taxon>Candidatus Limivivens</taxon>
    </lineage>
</organism>
<sequence length="50" mass="5703">MSEKEKQIIETVAEALPKMSERDKGYFLGYAEALASQKEEKKKKAGEVKR</sequence>
<gene>
    <name evidence="1" type="ORF">IAB44_06310</name>
</gene>
<proteinExistence type="predicted"/>
<dbReference type="EMBL" id="DVIQ01000030">
    <property type="protein sequence ID" value="HIS31143.1"/>
    <property type="molecule type" value="Genomic_DNA"/>
</dbReference>
<name>A0A9D1JJX3_9FIRM</name>
<evidence type="ECO:0000313" key="2">
    <source>
        <dbReference type="Proteomes" id="UP000823935"/>
    </source>
</evidence>
<dbReference type="Proteomes" id="UP000823935">
    <property type="component" value="Unassembled WGS sequence"/>
</dbReference>
<comment type="caution">
    <text evidence="1">The sequence shown here is derived from an EMBL/GenBank/DDBJ whole genome shotgun (WGS) entry which is preliminary data.</text>
</comment>